<dbReference type="PANTHER" id="PTHR14789:SF8">
    <property type="entry name" value="C-TYPE LECTIN DOMAIN FAMILY 14 MEMBER A PRECURSOR-RELATED"/>
    <property type="match status" value="1"/>
</dbReference>
<dbReference type="Ensembl" id="ENSPNAT00000011569.2">
    <property type="protein sequence ID" value="ENSPNAP00000023878.1"/>
    <property type="gene ID" value="ENSPNAG00000000929.2"/>
</dbReference>
<dbReference type="Gene3D" id="3.10.100.10">
    <property type="entry name" value="Mannose-Binding Protein A, subunit A"/>
    <property type="match status" value="1"/>
</dbReference>
<evidence type="ECO:0000256" key="2">
    <source>
        <dbReference type="ARBA" id="ARBA00022536"/>
    </source>
</evidence>
<evidence type="ECO:0000256" key="3">
    <source>
        <dbReference type="ARBA" id="ARBA00022553"/>
    </source>
</evidence>
<evidence type="ECO:0000256" key="4">
    <source>
        <dbReference type="ARBA" id="ARBA00022692"/>
    </source>
</evidence>
<dbReference type="InterPro" id="IPR051505">
    <property type="entry name" value="C-type_lectin_domain"/>
</dbReference>
<keyword evidence="3" id="KW-0597">Phosphoprotein</keyword>
<evidence type="ECO:0000256" key="12">
    <source>
        <dbReference type="SAM" id="Phobius"/>
    </source>
</evidence>
<evidence type="ECO:0008006" key="18">
    <source>
        <dbReference type="Google" id="ProtNLM"/>
    </source>
</evidence>
<name>A0A3B4DK91_PYGNA</name>
<keyword evidence="9" id="KW-1015">Disulfide bond</keyword>
<evidence type="ECO:0000313" key="17">
    <source>
        <dbReference type="Proteomes" id="UP001501920"/>
    </source>
</evidence>
<feature type="region of interest" description="Disordered" evidence="11">
    <location>
        <begin position="266"/>
        <end position="310"/>
    </location>
</feature>
<dbReference type="GO" id="GO:0016020">
    <property type="term" value="C:membrane"/>
    <property type="evidence" value="ECO:0007669"/>
    <property type="project" value="UniProtKB-SubCell"/>
</dbReference>
<feature type="chain" id="PRO_5017320460" description="C-type lectin domain-containing protein" evidence="13">
    <location>
        <begin position="19"/>
        <end position="387"/>
    </location>
</feature>
<dbReference type="PROSITE" id="PS50041">
    <property type="entry name" value="C_TYPE_LECTIN_2"/>
    <property type="match status" value="1"/>
</dbReference>
<dbReference type="InterPro" id="IPR001304">
    <property type="entry name" value="C-type_lectin-like"/>
</dbReference>
<dbReference type="InterPro" id="IPR001881">
    <property type="entry name" value="EGF-like_Ca-bd_dom"/>
</dbReference>
<evidence type="ECO:0000313" key="16">
    <source>
        <dbReference type="Ensembl" id="ENSPNAP00000023878.1"/>
    </source>
</evidence>
<dbReference type="SMART" id="SM00181">
    <property type="entry name" value="EGF"/>
    <property type="match status" value="1"/>
</dbReference>
<dbReference type="GO" id="GO:0005509">
    <property type="term" value="F:calcium ion binding"/>
    <property type="evidence" value="ECO:0007669"/>
    <property type="project" value="InterPro"/>
</dbReference>
<dbReference type="GeneTree" id="ENSGT01030000234987"/>
<dbReference type="SMART" id="SM00179">
    <property type="entry name" value="EGF_CA"/>
    <property type="match status" value="1"/>
</dbReference>
<dbReference type="AlphaFoldDB" id="A0A3B4DK91"/>
<feature type="compositionally biased region" description="Polar residues" evidence="11">
    <location>
        <begin position="280"/>
        <end position="310"/>
    </location>
</feature>
<feature type="compositionally biased region" description="Basic and acidic residues" evidence="11">
    <location>
        <begin position="267"/>
        <end position="277"/>
    </location>
</feature>
<dbReference type="InterPro" id="IPR000742">
    <property type="entry name" value="EGF"/>
</dbReference>
<dbReference type="PANTHER" id="PTHR14789">
    <property type="entry name" value="CHONDROLECTIN VARIANT CHODLFDELTAE"/>
    <property type="match status" value="1"/>
</dbReference>
<dbReference type="PROSITE" id="PS50026">
    <property type="entry name" value="EGF_3"/>
    <property type="match status" value="1"/>
</dbReference>
<dbReference type="SUPFAM" id="SSF56436">
    <property type="entry name" value="C-type lectin-like"/>
    <property type="match status" value="1"/>
</dbReference>
<evidence type="ECO:0000256" key="6">
    <source>
        <dbReference type="ARBA" id="ARBA00022734"/>
    </source>
</evidence>
<keyword evidence="17" id="KW-1185">Reference proteome</keyword>
<feature type="transmembrane region" description="Helical" evidence="12">
    <location>
        <begin position="325"/>
        <end position="352"/>
    </location>
</feature>
<dbReference type="PROSITE" id="PS00010">
    <property type="entry name" value="ASX_HYDROXYL"/>
    <property type="match status" value="1"/>
</dbReference>
<accession>A0A3B4DK91</accession>
<evidence type="ECO:0000256" key="5">
    <source>
        <dbReference type="ARBA" id="ARBA00022729"/>
    </source>
</evidence>
<evidence type="ECO:0000256" key="7">
    <source>
        <dbReference type="ARBA" id="ARBA00022989"/>
    </source>
</evidence>
<keyword evidence="4 12" id="KW-0812">Transmembrane</keyword>
<gene>
    <name evidence="16" type="primary">CLEC14A</name>
</gene>
<dbReference type="InterPro" id="IPR016187">
    <property type="entry name" value="CTDL_fold"/>
</dbReference>
<feature type="compositionally biased region" description="Basic and acidic residues" evidence="11">
    <location>
        <begin position="377"/>
        <end position="387"/>
    </location>
</feature>
<comment type="caution">
    <text evidence="10">Lacks conserved residue(s) required for the propagation of feature annotation.</text>
</comment>
<dbReference type="Proteomes" id="UP001501920">
    <property type="component" value="Chromosome 10"/>
</dbReference>
<reference evidence="16 17" key="1">
    <citation type="submission" date="2020-10" db="EMBL/GenBank/DDBJ databases">
        <title>Pygocentrus nattereri (red-bellied piranha) genome, fPygNat1, primary haplotype.</title>
        <authorList>
            <person name="Myers G."/>
            <person name="Meyer A."/>
            <person name="Karagic N."/>
            <person name="Pippel M."/>
            <person name="Winkler S."/>
            <person name="Tracey A."/>
            <person name="Wood J."/>
            <person name="Formenti G."/>
            <person name="Howe K."/>
            <person name="Fedrigo O."/>
            <person name="Jarvis E.D."/>
        </authorList>
    </citation>
    <scope>NUCLEOTIDE SEQUENCE [LARGE SCALE GENOMIC DNA]</scope>
</reference>
<dbReference type="Gene3D" id="2.10.25.10">
    <property type="entry name" value="Laminin"/>
    <property type="match status" value="1"/>
</dbReference>
<feature type="region of interest" description="Disordered" evidence="11">
    <location>
        <begin position="361"/>
        <end position="387"/>
    </location>
</feature>
<evidence type="ECO:0000259" key="14">
    <source>
        <dbReference type="PROSITE" id="PS50026"/>
    </source>
</evidence>
<dbReference type="CTD" id="161198"/>
<proteinExistence type="predicted"/>
<comment type="subcellular location">
    <subcellularLocation>
        <location evidence="1">Membrane</location>
        <topology evidence="1">Single-pass type I membrane protein</topology>
    </subcellularLocation>
</comment>
<evidence type="ECO:0000256" key="8">
    <source>
        <dbReference type="ARBA" id="ARBA00023136"/>
    </source>
</evidence>
<dbReference type="InterPro" id="IPR049883">
    <property type="entry name" value="NOTCH1_EGF-like"/>
</dbReference>
<keyword evidence="2 10" id="KW-0245">EGF-like domain</keyword>
<keyword evidence="5 13" id="KW-0732">Signal</keyword>
<dbReference type="GO" id="GO:0030246">
    <property type="term" value="F:carbohydrate binding"/>
    <property type="evidence" value="ECO:0007669"/>
    <property type="project" value="UniProtKB-KW"/>
</dbReference>
<evidence type="ECO:0000256" key="11">
    <source>
        <dbReference type="SAM" id="MobiDB-lite"/>
    </source>
</evidence>
<keyword evidence="7 12" id="KW-1133">Transmembrane helix</keyword>
<dbReference type="Pfam" id="PF07645">
    <property type="entry name" value="EGF_CA"/>
    <property type="match status" value="1"/>
</dbReference>
<dbReference type="SUPFAM" id="SSF57196">
    <property type="entry name" value="EGF/Laminin"/>
    <property type="match status" value="1"/>
</dbReference>
<dbReference type="GeneID" id="108428661"/>
<organism evidence="16 17">
    <name type="scientific">Pygocentrus nattereri</name>
    <name type="common">Red-bellied piranha</name>
    <dbReference type="NCBI Taxonomy" id="42514"/>
    <lineage>
        <taxon>Eukaryota</taxon>
        <taxon>Metazoa</taxon>
        <taxon>Chordata</taxon>
        <taxon>Craniata</taxon>
        <taxon>Vertebrata</taxon>
        <taxon>Euteleostomi</taxon>
        <taxon>Actinopterygii</taxon>
        <taxon>Neopterygii</taxon>
        <taxon>Teleostei</taxon>
        <taxon>Ostariophysi</taxon>
        <taxon>Characiformes</taxon>
        <taxon>Characoidei</taxon>
        <taxon>Pygocentrus</taxon>
    </lineage>
</organism>
<feature type="signal peptide" evidence="13">
    <location>
        <begin position="1"/>
        <end position="18"/>
    </location>
</feature>
<dbReference type="OrthoDB" id="9890094at2759"/>
<reference evidence="16" key="2">
    <citation type="submission" date="2025-08" db="UniProtKB">
        <authorList>
            <consortium name="Ensembl"/>
        </authorList>
    </citation>
    <scope>IDENTIFICATION</scope>
</reference>
<evidence type="ECO:0000256" key="9">
    <source>
        <dbReference type="ARBA" id="ARBA00023157"/>
    </source>
</evidence>
<evidence type="ECO:0000256" key="1">
    <source>
        <dbReference type="ARBA" id="ARBA00004479"/>
    </source>
</evidence>
<keyword evidence="6" id="KW-0430">Lectin</keyword>
<evidence type="ECO:0000256" key="13">
    <source>
        <dbReference type="SAM" id="SignalP"/>
    </source>
</evidence>
<evidence type="ECO:0000256" key="10">
    <source>
        <dbReference type="PROSITE-ProRule" id="PRU00076"/>
    </source>
</evidence>
<keyword evidence="8 12" id="KW-0472">Membrane</keyword>
<feature type="domain" description="EGF-like" evidence="14">
    <location>
        <begin position="237"/>
        <end position="273"/>
    </location>
</feature>
<sequence length="387" mass="43065">MDYWTGLYFLNILNVVFCTPDAFYTVNLDYYSFEKAQTSCKSAGNGILTDMGKPQETKKILKAIEDKRNENLTSFWIGLKKNRAACVEPRLPLKGFFWIVDNSTEFEADKWKSEPKSTCTSALCGLLSVNYSGSAIESWQLDSGTCKQTNPFICKHEGQIEKPCPGPLINGPFDSMQKTNDPYTLHVTCKDNKTFTLSCSTTTHEWTLVNNPKTDISRLCLECEKGYEKNAGGNCVDVDECEQFQPCKHCSNTVGSYICKCPDGTEGTDKNCKKPKETPTFMTSPDNTDFQEKTSPSSVENTPQPHSTIESSVHIEGSTGDLSNIIFPVIIALLIFVVLVVIIAGIVKCCLIRRSKKRAKKRAEASKESMALNGSDSMDKVNEKEVF</sequence>
<dbReference type="InterPro" id="IPR000152">
    <property type="entry name" value="EGF-type_Asp/Asn_hydroxyl_site"/>
</dbReference>
<reference evidence="16" key="3">
    <citation type="submission" date="2025-09" db="UniProtKB">
        <authorList>
            <consortium name="Ensembl"/>
        </authorList>
    </citation>
    <scope>IDENTIFICATION</scope>
</reference>
<dbReference type="CDD" id="cd00054">
    <property type="entry name" value="EGF_CA"/>
    <property type="match status" value="1"/>
</dbReference>
<dbReference type="STRING" id="42514.ENSPNAP00000023878"/>
<dbReference type="InterPro" id="IPR016186">
    <property type="entry name" value="C-type_lectin-like/link_sf"/>
</dbReference>
<evidence type="ECO:0000259" key="15">
    <source>
        <dbReference type="PROSITE" id="PS50041"/>
    </source>
</evidence>
<protein>
    <recommendedName>
        <fullName evidence="18">C-type lectin domain-containing protein</fullName>
    </recommendedName>
</protein>
<dbReference type="Pfam" id="PF00059">
    <property type="entry name" value="Lectin_C"/>
    <property type="match status" value="1"/>
</dbReference>
<dbReference type="RefSeq" id="XP_017555305.1">
    <property type="nucleotide sequence ID" value="XM_017699816.2"/>
</dbReference>
<feature type="domain" description="C-type lectin" evidence="15">
    <location>
        <begin position="24"/>
        <end position="155"/>
    </location>
</feature>
<dbReference type="OMA" id="GEPTVWR"/>